<feature type="domain" description="PKD" evidence="2">
    <location>
        <begin position="268"/>
        <end position="317"/>
    </location>
</feature>
<feature type="domain" description="PKD" evidence="2">
    <location>
        <begin position="363"/>
        <end position="425"/>
    </location>
</feature>
<dbReference type="AlphaFoldDB" id="A0A538TDR4"/>
<sequence length="968" mass="100559">MSNEGESPDRRPAVSSPGPPRIPEDQGSRWVARVAAPVALGLCMLSVGHVPVVKAATFLTLERRVAASADDAEEFIPRGTTRLASDDLELIHDSYDQVVGIRWTALTIPPGSTITAAYVQFASKEAQSEVTNLTLRAQAADNAPAFASGKFNVSSRTRTTASGSWSPVAWTAGELGANQRTPDLKGVIQEVVSRPGWASGNALALIVTGTGHRTAWSFDGSATSASLLHIDYVPPEHPPTAALSVSQAASPPLTVSADGSGSTDVDLTPIASYRFNFGDGTIVTTTAPTATAQHTYSDAATYTVTLTVTDTGNNPSTPVSQSITVNPPPADDPPVASLVVTQLASPPLTVRADGSGSTDTDVTPIGSYQFDFGDGTIVNTTAPTAVAQHTYAAAGPYTVTLTATDTNNQTSTPVAQNITVSSSSSSGATIEKRVAASTDDAEERADASMYLTSSDLELIHDATDQTVGIRWAGLAIPQGASITAAYVQFAANEAQSEATNLTLRAQAADNAATFGSTAGDVSTRPRTSSSVSWAPAAWLAGDAGAAQRTPDLSAVIQEVVSRPGWASGNALTLVVTGSGHRTAWAYDGSPTLAPLLHIEFLTSPPPENPPVARLTVTQLASPAFTVRADGSTSSDVDATPIATYRFDFGDAYSGAGTRTITLRCTDTGGSPSALASVNFNVSSTTGPPVAVYAGYYDTHHPVNLRTKPDPWQGSPNVVFVGTPDDPKAGGWDSSALRIDNLTGNSLTVTTTVDVGSHHFALWGARTVPASSRLILAQTAFENFDGSDLNAAGCYSCNPNDCLTKVSSTIPVIHVTVNGTTTNYSDVGQVINTQGADLAGCPYTGTRNDESTPWTQINPSSAPAAPAGQAAQAGQEGVEEVAGPPVLFAPYPNPARGVLTIDFKTPRRGEVRLAVYDLAGRMVRPSVDGILDGGQYRDVMNLNGLAPGIYFCRLTTPEGVLHRAFTLIR</sequence>
<accession>A0A538TDR4</accession>
<dbReference type="Proteomes" id="UP000316609">
    <property type="component" value="Unassembled WGS sequence"/>
</dbReference>
<dbReference type="SUPFAM" id="SSF49299">
    <property type="entry name" value="PKD domain"/>
    <property type="match status" value="3"/>
</dbReference>
<feature type="region of interest" description="Disordered" evidence="1">
    <location>
        <begin position="855"/>
        <end position="875"/>
    </location>
</feature>
<protein>
    <submittedName>
        <fullName evidence="3">PKD domain-containing protein</fullName>
    </submittedName>
</protein>
<feature type="region of interest" description="Disordered" evidence="1">
    <location>
        <begin position="1"/>
        <end position="27"/>
    </location>
</feature>
<name>A0A538TDR4_UNCEI</name>
<reference evidence="3 4" key="1">
    <citation type="journal article" date="2019" name="Nat. Microbiol.">
        <title>Mediterranean grassland soil C-N compound turnover is dependent on rainfall and depth, and is mediated by genomically divergent microorganisms.</title>
        <authorList>
            <person name="Diamond S."/>
            <person name="Andeer P.F."/>
            <person name="Li Z."/>
            <person name="Crits-Christoph A."/>
            <person name="Burstein D."/>
            <person name="Anantharaman K."/>
            <person name="Lane K.R."/>
            <person name="Thomas B.C."/>
            <person name="Pan C."/>
            <person name="Northen T.R."/>
            <person name="Banfield J.F."/>
        </authorList>
    </citation>
    <scope>NUCLEOTIDE SEQUENCE [LARGE SCALE GENOMIC DNA]</scope>
    <source>
        <strain evidence="3">WS_8</strain>
    </source>
</reference>
<dbReference type="EMBL" id="VBOY01000159">
    <property type="protein sequence ID" value="TMQ61751.1"/>
    <property type="molecule type" value="Genomic_DNA"/>
</dbReference>
<evidence type="ECO:0000259" key="2">
    <source>
        <dbReference type="PROSITE" id="PS50093"/>
    </source>
</evidence>
<comment type="caution">
    <text evidence="3">The sequence shown here is derived from an EMBL/GenBank/DDBJ whole genome shotgun (WGS) entry which is preliminary data.</text>
</comment>
<dbReference type="PROSITE" id="PS50093">
    <property type="entry name" value="PKD"/>
    <property type="match status" value="2"/>
</dbReference>
<dbReference type="Gene3D" id="2.60.40.10">
    <property type="entry name" value="Immunoglobulins"/>
    <property type="match status" value="2"/>
</dbReference>
<gene>
    <name evidence="3" type="ORF">E6K78_12455</name>
</gene>
<feature type="region of interest" description="Disordered" evidence="1">
    <location>
        <begin position="422"/>
        <end position="443"/>
    </location>
</feature>
<dbReference type="NCBIfam" id="TIGR04183">
    <property type="entry name" value="Por_Secre_tail"/>
    <property type="match status" value="1"/>
</dbReference>
<organism evidence="3 4">
    <name type="scientific">Eiseniibacteriota bacterium</name>
    <dbReference type="NCBI Taxonomy" id="2212470"/>
    <lineage>
        <taxon>Bacteria</taxon>
        <taxon>Candidatus Eiseniibacteriota</taxon>
    </lineage>
</organism>
<evidence type="ECO:0000313" key="3">
    <source>
        <dbReference type="EMBL" id="TMQ61751.1"/>
    </source>
</evidence>
<dbReference type="Pfam" id="PF18962">
    <property type="entry name" value="Por_Secre_tail"/>
    <property type="match status" value="1"/>
</dbReference>
<proteinExistence type="predicted"/>
<feature type="compositionally biased region" description="Low complexity" evidence="1">
    <location>
        <begin position="861"/>
        <end position="875"/>
    </location>
</feature>
<dbReference type="InterPro" id="IPR035986">
    <property type="entry name" value="PKD_dom_sf"/>
</dbReference>
<dbReference type="CDD" id="cd00146">
    <property type="entry name" value="PKD"/>
    <property type="match status" value="2"/>
</dbReference>
<evidence type="ECO:0000313" key="4">
    <source>
        <dbReference type="Proteomes" id="UP000316609"/>
    </source>
</evidence>
<dbReference type="InterPro" id="IPR013783">
    <property type="entry name" value="Ig-like_fold"/>
</dbReference>
<evidence type="ECO:0000256" key="1">
    <source>
        <dbReference type="SAM" id="MobiDB-lite"/>
    </source>
</evidence>
<dbReference type="InterPro" id="IPR022409">
    <property type="entry name" value="PKD/Chitinase_dom"/>
</dbReference>
<dbReference type="InterPro" id="IPR000601">
    <property type="entry name" value="PKD_dom"/>
</dbReference>
<dbReference type="SMART" id="SM00089">
    <property type="entry name" value="PKD"/>
    <property type="match status" value="3"/>
</dbReference>
<dbReference type="Pfam" id="PF18911">
    <property type="entry name" value="PKD_4"/>
    <property type="match status" value="2"/>
</dbReference>
<dbReference type="InterPro" id="IPR026444">
    <property type="entry name" value="Secre_tail"/>
</dbReference>